<sequence>MKETIDDIKAAIREFLRTYGQPVEAKTPISKKEHLEVWTIGGRYRAAGLELNHARLVNFWVTSMNIPPDLPNAVEITRKTPKGGKWTDANGNGANSNLSSYDQFRTKPIARLAVTSSADAFIILTHLNR</sequence>
<dbReference type="Proteomes" id="UP001596303">
    <property type="component" value="Unassembled WGS sequence"/>
</dbReference>
<reference evidence="2" key="1">
    <citation type="journal article" date="2019" name="Int. J. Syst. Evol. Microbiol.">
        <title>The Global Catalogue of Microorganisms (GCM) 10K type strain sequencing project: providing services to taxonomists for standard genome sequencing and annotation.</title>
        <authorList>
            <consortium name="The Broad Institute Genomics Platform"/>
            <consortium name="The Broad Institute Genome Sequencing Center for Infectious Disease"/>
            <person name="Wu L."/>
            <person name="Ma J."/>
        </authorList>
    </citation>
    <scope>NUCLEOTIDE SEQUENCE [LARGE SCALE GENOMIC DNA]</scope>
    <source>
        <strain evidence="2">CGMCC-1.15741</strain>
    </source>
</reference>
<proteinExistence type="predicted"/>
<protein>
    <submittedName>
        <fullName evidence="1">Uncharacterized protein</fullName>
    </submittedName>
</protein>
<organism evidence="1 2">
    <name type="scientific">Ponticaulis profundi</name>
    <dbReference type="NCBI Taxonomy" id="2665222"/>
    <lineage>
        <taxon>Bacteria</taxon>
        <taxon>Pseudomonadati</taxon>
        <taxon>Pseudomonadota</taxon>
        <taxon>Alphaproteobacteria</taxon>
        <taxon>Hyphomonadales</taxon>
        <taxon>Hyphomonadaceae</taxon>
        <taxon>Ponticaulis</taxon>
    </lineage>
</organism>
<evidence type="ECO:0000313" key="1">
    <source>
        <dbReference type="EMBL" id="MFC6198854.1"/>
    </source>
</evidence>
<name>A0ABW1SBE8_9PROT</name>
<gene>
    <name evidence="1" type="ORF">ACFQDM_12235</name>
</gene>
<dbReference type="EMBL" id="JBHSSW010000016">
    <property type="protein sequence ID" value="MFC6198854.1"/>
    <property type="molecule type" value="Genomic_DNA"/>
</dbReference>
<comment type="caution">
    <text evidence="1">The sequence shown here is derived from an EMBL/GenBank/DDBJ whole genome shotgun (WGS) entry which is preliminary data.</text>
</comment>
<keyword evidence="2" id="KW-1185">Reference proteome</keyword>
<evidence type="ECO:0000313" key="2">
    <source>
        <dbReference type="Proteomes" id="UP001596303"/>
    </source>
</evidence>
<dbReference type="RefSeq" id="WP_377379430.1">
    <property type="nucleotide sequence ID" value="NZ_JBHSSW010000016.1"/>
</dbReference>
<accession>A0ABW1SBE8</accession>